<proteinExistence type="predicted"/>
<accession>A0A0L1J3T7</accession>
<organism evidence="2 3">
    <name type="scientific">Aspergillus nomiae NRRL (strain ATCC 15546 / NRRL 13137 / CBS 260.88 / M93)</name>
    <dbReference type="NCBI Taxonomy" id="1509407"/>
    <lineage>
        <taxon>Eukaryota</taxon>
        <taxon>Fungi</taxon>
        <taxon>Dikarya</taxon>
        <taxon>Ascomycota</taxon>
        <taxon>Pezizomycotina</taxon>
        <taxon>Eurotiomycetes</taxon>
        <taxon>Eurotiomycetidae</taxon>
        <taxon>Eurotiales</taxon>
        <taxon>Aspergillaceae</taxon>
        <taxon>Aspergillus</taxon>
        <taxon>Aspergillus subgen. Circumdati</taxon>
    </lineage>
</organism>
<comment type="caution">
    <text evidence="2">The sequence shown here is derived from an EMBL/GenBank/DDBJ whole genome shotgun (WGS) entry which is preliminary data.</text>
</comment>
<dbReference type="AlphaFoldDB" id="A0A0L1J3T7"/>
<evidence type="ECO:0000256" key="1">
    <source>
        <dbReference type="SAM" id="Phobius"/>
    </source>
</evidence>
<gene>
    <name evidence="2" type="ORF">ANOM_005500</name>
</gene>
<dbReference type="OrthoDB" id="4475968at2759"/>
<dbReference type="RefSeq" id="XP_015407342.1">
    <property type="nucleotide sequence ID" value="XM_015550757.1"/>
</dbReference>
<dbReference type="Proteomes" id="UP000037505">
    <property type="component" value="Unassembled WGS sequence"/>
</dbReference>
<protein>
    <submittedName>
        <fullName evidence="2">Uncharacterized protein</fullName>
    </submittedName>
</protein>
<feature type="transmembrane region" description="Helical" evidence="1">
    <location>
        <begin position="12"/>
        <end position="31"/>
    </location>
</feature>
<sequence>METLVSYGVTYLITNNSTLATVVAAVYGLFLKSSTKRLSVRAILLCQSPEYSLTKTDIDGFLSSSYGRDICEWSCTRASVDENYEGPAKKAVHISLEHESMLYDDTLRELPIRQLCRLLVGLHTFKEHRFRIVPERAGEGLDDIGQLFGGCLVLMHLKDIYERCLRDDSGDDGRYPEERYISLFQKFADEYGAYMESLSDEQVVEILGGNDDPRFRSMLNELRKRYTKRALRKQ</sequence>
<keyword evidence="1" id="KW-0472">Membrane</keyword>
<evidence type="ECO:0000313" key="2">
    <source>
        <dbReference type="EMBL" id="KNG86419.1"/>
    </source>
</evidence>
<evidence type="ECO:0000313" key="3">
    <source>
        <dbReference type="Proteomes" id="UP000037505"/>
    </source>
</evidence>
<keyword evidence="1" id="KW-0812">Transmembrane</keyword>
<name>A0A0L1J3T7_ASPN3</name>
<keyword evidence="1" id="KW-1133">Transmembrane helix</keyword>
<keyword evidence="3" id="KW-1185">Reference proteome</keyword>
<dbReference type="GeneID" id="26807304"/>
<reference evidence="2 3" key="1">
    <citation type="submission" date="2014-06" db="EMBL/GenBank/DDBJ databases">
        <title>The Genome of the Aflatoxigenic Filamentous Fungus Aspergillus nomius.</title>
        <authorList>
            <person name="Moore M.G."/>
            <person name="Shannon B.M."/>
            <person name="Brian M.M."/>
        </authorList>
    </citation>
    <scope>NUCLEOTIDE SEQUENCE [LARGE SCALE GENOMIC DNA]</scope>
    <source>
        <strain evidence="2 3">NRRL 13137</strain>
    </source>
</reference>
<dbReference type="EMBL" id="JNOM01000116">
    <property type="protein sequence ID" value="KNG86419.1"/>
    <property type="molecule type" value="Genomic_DNA"/>
</dbReference>